<evidence type="ECO:0000259" key="9">
    <source>
        <dbReference type="Pfam" id="PF12804"/>
    </source>
</evidence>
<comment type="domain">
    <text evidence="8">The N-terminal domain determines nucleotide recognition and specific binding, while the C-terminal domain determines the specific binding to the target protein.</text>
</comment>
<dbReference type="GO" id="GO:0046872">
    <property type="term" value="F:metal ion binding"/>
    <property type="evidence" value="ECO:0007669"/>
    <property type="project" value="UniProtKB-KW"/>
</dbReference>
<comment type="subunit">
    <text evidence="8">Monomer.</text>
</comment>
<dbReference type="EMBL" id="QFWV02000002">
    <property type="protein sequence ID" value="RKF08337.1"/>
    <property type="molecule type" value="Genomic_DNA"/>
</dbReference>
<organism evidence="10 11">
    <name type="scientific">Oceaniradius stylonematis</name>
    <dbReference type="NCBI Taxonomy" id="2184161"/>
    <lineage>
        <taxon>Bacteria</taxon>
        <taxon>Pseudomonadati</taxon>
        <taxon>Pseudomonadota</taxon>
        <taxon>Alphaproteobacteria</taxon>
        <taxon>Hyphomicrobiales</taxon>
        <taxon>Ahrensiaceae</taxon>
        <taxon>Oceaniradius</taxon>
    </lineage>
</organism>
<keyword evidence="4 8" id="KW-0547">Nucleotide-binding</keyword>
<evidence type="ECO:0000256" key="8">
    <source>
        <dbReference type="HAMAP-Rule" id="MF_00316"/>
    </source>
</evidence>
<dbReference type="NCBIfam" id="TIGR02665">
    <property type="entry name" value="molyb_mobA"/>
    <property type="match status" value="1"/>
</dbReference>
<feature type="domain" description="MobA-like NTP transferase" evidence="9">
    <location>
        <begin position="13"/>
        <end position="167"/>
    </location>
</feature>
<accession>A0A3A8ADD5</accession>
<keyword evidence="2 8" id="KW-0808">Transferase</keyword>
<keyword evidence="1 8" id="KW-0963">Cytoplasm</keyword>
<evidence type="ECO:0000256" key="1">
    <source>
        <dbReference type="ARBA" id="ARBA00022490"/>
    </source>
</evidence>
<reference evidence="10 11" key="1">
    <citation type="journal article" date="2018" name="Int. J. Syst. Bacteriol.">
        <title>Oceaniradius stylonemae gen. nov., sp. nov., isolated from a red alga, Stylonema cornu-cervi.</title>
        <authorList>
            <person name="Jeong S."/>
        </authorList>
    </citation>
    <scope>NUCLEOTIDE SEQUENCE [LARGE SCALE GENOMIC DNA]</scope>
    <source>
        <strain evidence="10 11">StC1</strain>
    </source>
</reference>
<comment type="subcellular location">
    <subcellularLocation>
        <location evidence="8">Cytoplasm</location>
    </subcellularLocation>
</comment>
<feature type="binding site" evidence="8">
    <location>
        <position position="29"/>
    </location>
    <ligand>
        <name>GTP</name>
        <dbReference type="ChEBI" id="CHEBI:37565"/>
    </ligand>
</feature>
<dbReference type="Proteomes" id="UP000246132">
    <property type="component" value="Unassembled WGS sequence"/>
</dbReference>
<keyword evidence="5 8" id="KW-0460">Magnesium</keyword>
<dbReference type="InterPro" id="IPR025877">
    <property type="entry name" value="MobA-like_NTP_Trfase"/>
</dbReference>
<dbReference type="Pfam" id="PF12804">
    <property type="entry name" value="NTP_transf_3"/>
    <property type="match status" value="1"/>
</dbReference>
<evidence type="ECO:0000256" key="4">
    <source>
        <dbReference type="ARBA" id="ARBA00022741"/>
    </source>
</evidence>
<evidence type="ECO:0000256" key="7">
    <source>
        <dbReference type="ARBA" id="ARBA00023150"/>
    </source>
</evidence>
<dbReference type="EC" id="2.7.7.77" evidence="8"/>
<dbReference type="SUPFAM" id="SSF53448">
    <property type="entry name" value="Nucleotide-diphospho-sugar transferases"/>
    <property type="match status" value="1"/>
</dbReference>
<evidence type="ECO:0000256" key="3">
    <source>
        <dbReference type="ARBA" id="ARBA00022723"/>
    </source>
</evidence>
<keyword evidence="11" id="KW-1185">Reference proteome</keyword>
<dbReference type="CDD" id="cd02503">
    <property type="entry name" value="MobA"/>
    <property type="match status" value="1"/>
</dbReference>
<keyword evidence="3 8" id="KW-0479">Metal-binding</keyword>
<dbReference type="GO" id="GO:0005737">
    <property type="term" value="C:cytoplasm"/>
    <property type="evidence" value="ECO:0007669"/>
    <property type="project" value="UniProtKB-SubCell"/>
</dbReference>
<comment type="cofactor">
    <cofactor evidence="8">
        <name>Mg(2+)</name>
        <dbReference type="ChEBI" id="CHEBI:18420"/>
    </cofactor>
</comment>
<dbReference type="GO" id="GO:1902758">
    <property type="term" value="P:bis(molybdopterin guanine dinucleotide)molybdenum biosynthetic process"/>
    <property type="evidence" value="ECO:0007669"/>
    <property type="project" value="TreeGrafter"/>
</dbReference>
<keyword evidence="6 8" id="KW-0342">GTP-binding</keyword>
<comment type="caution">
    <text evidence="10">The sequence shown here is derived from an EMBL/GenBank/DDBJ whole genome shotgun (WGS) entry which is preliminary data.</text>
</comment>
<evidence type="ECO:0000256" key="6">
    <source>
        <dbReference type="ARBA" id="ARBA00023134"/>
    </source>
</evidence>
<dbReference type="GO" id="GO:0005525">
    <property type="term" value="F:GTP binding"/>
    <property type="evidence" value="ECO:0007669"/>
    <property type="project" value="UniProtKB-UniRule"/>
</dbReference>
<dbReference type="PANTHER" id="PTHR19136:SF81">
    <property type="entry name" value="MOLYBDENUM COFACTOR GUANYLYLTRANSFERASE"/>
    <property type="match status" value="1"/>
</dbReference>
<comment type="similarity">
    <text evidence="8">Belongs to the MobA family.</text>
</comment>
<feature type="binding site" evidence="8">
    <location>
        <position position="110"/>
    </location>
    <ligand>
        <name>GTP</name>
        <dbReference type="ChEBI" id="CHEBI:37565"/>
    </ligand>
</feature>
<evidence type="ECO:0000313" key="10">
    <source>
        <dbReference type="EMBL" id="RKF08337.1"/>
    </source>
</evidence>
<evidence type="ECO:0000256" key="2">
    <source>
        <dbReference type="ARBA" id="ARBA00022679"/>
    </source>
</evidence>
<dbReference type="AlphaFoldDB" id="A0A3A8ADD5"/>
<dbReference type="HAMAP" id="MF_00316">
    <property type="entry name" value="MobA"/>
    <property type="match status" value="1"/>
</dbReference>
<feature type="binding site" evidence="8">
    <location>
        <position position="57"/>
    </location>
    <ligand>
        <name>GTP</name>
        <dbReference type="ChEBI" id="CHEBI:37565"/>
    </ligand>
</feature>
<proteinExistence type="inferred from homology"/>
<dbReference type="InterPro" id="IPR013482">
    <property type="entry name" value="Molybde_CF_guanTrfase"/>
</dbReference>
<name>A0A3A8ADD5_9HYPH</name>
<feature type="binding site" evidence="8">
    <location>
        <begin position="16"/>
        <end position="18"/>
    </location>
    <ligand>
        <name>GTP</name>
        <dbReference type="ChEBI" id="CHEBI:37565"/>
    </ligand>
</feature>
<feature type="binding site" evidence="8">
    <location>
        <position position="75"/>
    </location>
    <ligand>
        <name>GTP</name>
        <dbReference type="ChEBI" id="CHEBI:37565"/>
    </ligand>
</feature>
<dbReference type="RefSeq" id="WP_109768143.1">
    <property type="nucleotide sequence ID" value="NZ_QFWV02000002.1"/>
</dbReference>
<dbReference type="GO" id="GO:0061603">
    <property type="term" value="F:molybdenum cofactor guanylyltransferase activity"/>
    <property type="evidence" value="ECO:0007669"/>
    <property type="project" value="UniProtKB-EC"/>
</dbReference>
<sequence length="213" mass="22115">MTDTTPQTDAILGVVLAGGQSSRMGGTDKALIALAGKLLIAHVAERLAPQVGAMAVNANGDAARFDRLDLPVFADTIGGHAGPLAGVLAAMRFASDRGAAFTHVATAATDTPFFPTDLVTRLAAAATTPDTIAMAASDGNRHPVFALWPTGLADDLERWLAGTDTFKVMAWAKRHRFAPVEFGPGAHGADPFFNINTPEDLTAAERQAQAALV</sequence>
<comment type="catalytic activity">
    <reaction evidence="8">
        <text>Mo-molybdopterin + GTP + H(+) = Mo-molybdopterin guanine dinucleotide + diphosphate</text>
        <dbReference type="Rhea" id="RHEA:34243"/>
        <dbReference type="ChEBI" id="CHEBI:15378"/>
        <dbReference type="ChEBI" id="CHEBI:33019"/>
        <dbReference type="ChEBI" id="CHEBI:37565"/>
        <dbReference type="ChEBI" id="CHEBI:71302"/>
        <dbReference type="ChEBI" id="CHEBI:71310"/>
        <dbReference type="EC" id="2.7.7.77"/>
    </reaction>
</comment>
<dbReference type="Gene3D" id="3.90.550.10">
    <property type="entry name" value="Spore Coat Polysaccharide Biosynthesis Protein SpsA, Chain A"/>
    <property type="match status" value="1"/>
</dbReference>
<feature type="binding site" evidence="8">
    <location>
        <position position="110"/>
    </location>
    <ligand>
        <name>Mg(2+)</name>
        <dbReference type="ChEBI" id="CHEBI:18420"/>
    </ligand>
</feature>
<gene>
    <name evidence="8 10" type="primary">mobA</name>
    <name evidence="10" type="ORF">DEM25_003395</name>
</gene>
<dbReference type="InterPro" id="IPR029044">
    <property type="entry name" value="Nucleotide-diphossugar_trans"/>
</dbReference>
<comment type="function">
    <text evidence="8">Transfers a GMP moiety from GTP to Mo-molybdopterin (Mo-MPT) cofactor (Moco or molybdenum cofactor) to form Mo-molybdopterin guanine dinucleotide (Mo-MGD) cofactor.</text>
</comment>
<dbReference type="OrthoDB" id="9788394at2"/>
<dbReference type="PANTHER" id="PTHR19136">
    <property type="entry name" value="MOLYBDENUM COFACTOR GUANYLYLTRANSFERASE"/>
    <property type="match status" value="1"/>
</dbReference>
<protein>
    <recommendedName>
        <fullName evidence="8">Molybdenum cofactor guanylyltransferase</fullName>
        <shortName evidence="8">MoCo guanylyltransferase</shortName>
        <ecNumber evidence="8">2.7.7.77</ecNumber>
    </recommendedName>
    <alternativeName>
        <fullName evidence="8">GTP:molybdopterin guanylyltransferase</fullName>
    </alternativeName>
    <alternativeName>
        <fullName evidence="8">Mo-MPT guanylyltransferase</fullName>
    </alternativeName>
    <alternativeName>
        <fullName evidence="8">Molybdopterin guanylyltransferase</fullName>
    </alternativeName>
    <alternativeName>
        <fullName evidence="8">Molybdopterin-guanine dinucleotide synthase</fullName>
        <shortName evidence="8">MGD synthase</shortName>
    </alternativeName>
</protein>
<evidence type="ECO:0000256" key="5">
    <source>
        <dbReference type="ARBA" id="ARBA00022842"/>
    </source>
</evidence>
<keyword evidence="10" id="KW-0548">Nucleotidyltransferase</keyword>
<evidence type="ECO:0000313" key="11">
    <source>
        <dbReference type="Proteomes" id="UP000246132"/>
    </source>
</evidence>
<keyword evidence="7 8" id="KW-0501">Molybdenum cofactor biosynthesis</keyword>